<dbReference type="PANTHER" id="PTHR43811">
    <property type="entry name" value="FKBP-TYPE PEPTIDYL-PROLYL CIS-TRANS ISOMERASE FKPA"/>
    <property type="match status" value="1"/>
</dbReference>
<keyword evidence="3 5" id="KW-0697">Rotamase</keyword>
<accession>A0ABS5K160</accession>
<proteinExistence type="inferred from homology"/>
<keyword evidence="4 5" id="KW-0413">Isomerase</keyword>
<gene>
    <name evidence="8" type="ORF">KEM10_21655</name>
</gene>
<dbReference type="Proteomes" id="UP000708576">
    <property type="component" value="Unassembled WGS sequence"/>
</dbReference>
<organism evidence="8 9">
    <name type="scientific">Carboxylicivirga linearis</name>
    <dbReference type="NCBI Taxonomy" id="1628157"/>
    <lineage>
        <taxon>Bacteria</taxon>
        <taxon>Pseudomonadati</taxon>
        <taxon>Bacteroidota</taxon>
        <taxon>Bacteroidia</taxon>
        <taxon>Marinilabiliales</taxon>
        <taxon>Marinilabiliaceae</taxon>
        <taxon>Carboxylicivirga</taxon>
    </lineage>
</organism>
<evidence type="ECO:0000313" key="9">
    <source>
        <dbReference type="Proteomes" id="UP000708576"/>
    </source>
</evidence>
<dbReference type="SUPFAM" id="SSF54534">
    <property type="entry name" value="FKBP-like"/>
    <property type="match status" value="1"/>
</dbReference>
<evidence type="ECO:0000256" key="2">
    <source>
        <dbReference type="ARBA" id="ARBA00006577"/>
    </source>
</evidence>
<feature type="domain" description="PPIase FKBP-type" evidence="7">
    <location>
        <begin position="50"/>
        <end position="134"/>
    </location>
</feature>
<dbReference type="GO" id="GO:0003755">
    <property type="term" value="F:peptidyl-prolyl cis-trans isomerase activity"/>
    <property type="evidence" value="ECO:0007669"/>
    <property type="project" value="UniProtKB-EC"/>
</dbReference>
<comment type="similarity">
    <text evidence="2 6">Belongs to the FKBP-type PPIase family.</text>
</comment>
<comment type="catalytic activity">
    <reaction evidence="1 5 6">
        <text>[protein]-peptidylproline (omega=180) = [protein]-peptidylproline (omega=0)</text>
        <dbReference type="Rhea" id="RHEA:16237"/>
        <dbReference type="Rhea" id="RHEA-COMP:10747"/>
        <dbReference type="Rhea" id="RHEA-COMP:10748"/>
        <dbReference type="ChEBI" id="CHEBI:83833"/>
        <dbReference type="ChEBI" id="CHEBI:83834"/>
        <dbReference type="EC" id="5.2.1.8"/>
    </reaction>
</comment>
<evidence type="ECO:0000259" key="7">
    <source>
        <dbReference type="PROSITE" id="PS50059"/>
    </source>
</evidence>
<name>A0ABS5K160_9BACT</name>
<dbReference type="InterPro" id="IPR046357">
    <property type="entry name" value="PPIase_dom_sf"/>
</dbReference>
<comment type="caution">
    <text evidence="8">The sequence shown here is derived from an EMBL/GenBank/DDBJ whole genome shotgun (WGS) entry which is preliminary data.</text>
</comment>
<evidence type="ECO:0000256" key="5">
    <source>
        <dbReference type="PROSITE-ProRule" id="PRU00277"/>
    </source>
</evidence>
<dbReference type="PANTHER" id="PTHR43811:SF57">
    <property type="entry name" value="FKBP-TYPE PEPTIDYL-PROLYL CIS-TRANS ISOMERASE FKPA-RELATED"/>
    <property type="match status" value="1"/>
</dbReference>
<dbReference type="PROSITE" id="PS50059">
    <property type="entry name" value="FKBP_PPIASE"/>
    <property type="match status" value="1"/>
</dbReference>
<reference evidence="8 9" key="1">
    <citation type="journal article" date="2015" name="Int. J. Syst. Evol. Microbiol.">
        <title>Carboxylicivirga linearis sp. nov., isolated from a sea cucumber culture pond.</title>
        <authorList>
            <person name="Wang F.Q."/>
            <person name="Zhou Y.X."/>
            <person name="Lin X.Z."/>
            <person name="Chen G.J."/>
            <person name="Du Z.J."/>
        </authorList>
    </citation>
    <scope>NUCLEOTIDE SEQUENCE [LARGE SCALE GENOMIC DNA]</scope>
    <source>
        <strain evidence="8 9">FB218</strain>
    </source>
</reference>
<evidence type="ECO:0000256" key="4">
    <source>
        <dbReference type="ARBA" id="ARBA00023235"/>
    </source>
</evidence>
<evidence type="ECO:0000256" key="6">
    <source>
        <dbReference type="RuleBase" id="RU003915"/>
    </source>
</evidence>
<evidence type="ECO:0000313" key="8">
    <source>
        <dbReference type="EMBL" id="MBS2100907.1"/>
    </source>
</evidence>
<dbReference type="InterPro" id="IPR001179">
    <property type="entry name" value="PPIase_FKBP_dom"/>
</dbReference>
<evidence type="ECO:0000256" key="3">
    <source>
        <dbReference type="ARBA" id="ARBA00023110"/>
    </source>
</evidence>
<dbReference type="Gene3D" id="3.10.50.40">
    <property type="match status" value="1"/>
</dbReference>
<dbReference type="EC" id="5.2.1.8" evidence="6"/>
<evidence type="ECO:0000256" key="1">
    <source>
        <dbReference type="ARBA" id="ARBA00000971"/>
    </source>
</evidence>
<sequence length="135" mass="14685">MEIDREIIVNYIADNDLDAAEINYGGYPSGVFYFNHEVADPEDTEKPISTSEVTVAYKGYLLDGTVFDSTPEGESITFVLSGLIGGWQIGIPIMSRGDKLTLIIPSPLGYGPYEAGSIPANSVLLFDIELINFTN</sequence>
<keyword evidence="9" id="KW-1185">Reference proteome</keyword>
<dbReference type="EMBL" id="JAGUCO010000032">
    <property type="protein sequence ID" value="MBS2100907.1"/>
    <property type="molecule type" value="Genomic_DNA"/>
</dbReference>
<protein>
    <recommendedName>
        <fullName evidence="6">Peptidyl-prolyl cis-trans isomerase</fullName>
        <ecNumber evidence="6">5.2.1.8</ecNumber>
    </recommendedName>
</protein>
<dbReference type="Pfam" id="PF00254">
    <property type="entry name" value="FKBP_C"/>
    <property type="match status" value="1"/>
</dbReference>